<dbReference type="InterPro" id="IPR002554">
    <property type="entry name" value="PP2A_B56"/>
</dbReference>
<dbReference type="InterPro" id="IPR011989">
    <property type="entry name" value="ARM-like"/>
</dbReference>
<evidence type="ECO:0000313" key="3">
    <source>
        <dbReference type="Proteomes" id="UP001217089"/>
    </source>
</evidence>
<evidence type="ECO:0000313" key="2">
    <source>
        <dbReference type="EMBL" id="KAJ8309565.1"/>
    </source>
</evidence>
<dbReference type="SUPFAM" id="SSF48371">
    <property type="entry name" value="ARM repeat"/>
    <property type="match status" value="2"/>
</dbReference>
<comment type="caution">
    <text evidence="2">The sequence shown here is derived from an EMBL/GenBank/DDBJ whole genome shotgun (WGS) entry which is preliminary data.</text>
</comment>
<dbReference type="Pfam" id="PF01603">
    <property type="entry name" value="B56"/>
    <property type="match status" value="1"/>
</dbReference>
<accession>A0ABQ9F0B5</accession>
<keyword evidence="3" id="KW-1185">Reference proteome</keyword>
<dbReference type="Proteomes" id="UP001217089">
    <property type="component" value="Unassembled WGS sequence"/>
</dbReference>
<comment type="similarity">
    <text evidence="1">Belongs to the phosphatase 2A regulatory subunit B56 family.</text>
</comment>
<evidence type="ECO:0000256" key="1">
    <source>
        <dbReference type="ARBA" id="ARBA00009745"/>
    </source>
</evidence>
<proteinExistence type="inferred from homology"/>
<name>A0ABQ9F0B5_TEGGR</name>
<dbReference type="PANTHER" id="PTHR10257">
    <property type="entry name" value="SERINE/THREONINE PROTEIN PHOSPHATASE 2A PP2A REGULATORY SUBUNIT B"/>
    <property type="match status" value="1"/>
</dbReference>
<dbReference type="Gene3D" id="1.25.10.10">
    <property type="entry name" value="Leucine-rich Repeat Variant"/>
    <property type="match status" value="2"/>
</dbReference>
<reference evidence="2 3" key="1">
    <citation type="submission" date="2022-12" db="EMBL/GenBank/DDBJ databases">
        <title>Chromosome-level genome of Tegillarca granosa.</title>
        <authorList>
            <person name="Kim J."/>
        </authorList>
    </citation>
    <scope>NUCLEOTIDE SEQUENCE [LARGE SCALE GENOMIC DNA]</scope>
    <source>
        <strain evidence="2">Teg-2019</strain>
        <tissue evidence="2">Adductor muscle</tissue>
    </source>
</reference>
<dbReference type="InterPro" id="IPR016024">
    <property type="entry name" value="ARM-type_fold"/>
</dbReference>
<gene>
    <name evidence="2" type="ORF">KUTeg_014439</name>
</gene>
<dbReference type="EMBL" id="JARBDR010000657">
    <property type="protein sequence ID" value="KAJ8309565.1"/>
    <property type="molecule type" value="Genomic_DNA"/>
</dbReference>
<sequence length="165" mass="19525">MLASGFIQSPDFQPSLAKKYVDQKFVLQLLELFDSEDPRERDFLKTVLHRIYGKFLGLRAFIYETEQFNGVGELLEILGRFTFNENFQKINFKKKFKNTFLVFYFVKRNNAIYNSILNWMSSIINGFALPLKHEHKQFLVKVLLPLHKAKTLNLYHAQENNKDIL</sequence>
<protein>
    <submittedName>
        <fullName evidence="2">Uncharacterized protein</fullName>
    </submittedName>
</protein>
<dbReference type="PANTHER" id="PTHR10257:SF5">
    <property type="entry name" value="WIDERBORST, ISOFORM H"/>
    <property type="match status" value="1"/>
</dbReference>
<organism evidence="2 3">
    <name type="scientific">Tegillarca granosa</name>
    <name type="common">Malaysian cockle</name>
    <name type="synonym">Anadara granosa</name>
    <dbReference type="NCBI Taxonomy" id="220873"/>
    <lineage>
        <taxon>Eukaryota</taxon>
        <taxon>Metazoa</taxon>
        <taxon>Spiralia</taxon>
        <taxon>Lophotrochozoa</taxon>
        <taxon>Mollusca</taxon>
        <taxon>Bivalvia</taxon>
        <taxon>Autobranchia</taxon>
        <taxon>Pteriomorphia</taxon>
        <taxon>Arcoida</taxon>
        <taxon>Arcoidea</taxon>
        <taxon>Arcidae</taxon>
        <taxon>Tegillarca</taxon>
    </lineage>
</organism>